<dbReference type="Proteomes" id="UP000601435">
    <property type="component" value="Unassembled WGS sequence"/>
</dbReference>
<evidence type="ECO:0000313" key="7">
    <source>
        <dbReference type="Proteomes" id="UP000601435"/>
    </source>
</evidence>
<protein>
    <submittedName>
        <fullName evidence="6">SRRT protein</fullName>
    </submittedName>
</protein>
<feature type="region of interest" description="Disordered" evidence="2">
    <location>
        <begin position="346"/>
        <end position="437"/>
    </location>
</feature>
<evidence type="ECO:0000256" key="2">
    <source>
        <dbReference type="SAM" id="MobiDB-lite"/>
    </source>
</evidence>
<dbReference type="SUPFAM" id="SSF48403">
    <property type="entry name" value="Ankyrin repeat"/>
    <property type="match status" value="1"/>
</dbReference>
<feature type="chain" id="PRO_5032789997" evidence="3">
    <location>
        <begin position="20"/>
        <end position="840"/>
    </location>
</feature>
<keyword evidence="3" id="KW-0732">Signal</keyword>
<keyword evidence="1" id="KW-0863">Zinc-finger</keyword>
<evidence type="ECO:0000256" key="3">
    <source>
        <dbReference type="SAM" id="SignalP"/>
    </source>
</evidence>
<evidence type="ECO:0000256" key="1">
    <source>
        <dbReference type="PROSITE-ProRule" id="PRU00042"/>
    </source>
</evidence>
<feature type="non-terminal residue" evidence="6">
    <location>
        <position position="1"/>
    </location>
</feature>
<sequence>AKHCCAALFWLGRCKAAMGNVVSEPDASTGSLSIQSGLSGDVVATVLVQDFEDVKTLKRHLEGLCGVPRFRQKLLHNGVVLEDDASLADLGEVQLILMSTVSDACTEGEMAFAIGQGNVLAVEKMLNRPQEPNPAWRFPPLVQACAFKKIEMVRLLLEARADPHHPIGDVRSFNALHVASVAGDLNVTSLLLSARADPWRCDDLGYTPLSMLRRISQDRRDKQIEMRELLKEAMVPNPKPPCVADQAHNDSIPHGMLKLSPAVICSDMPETSRERQQALALIQRLRARQVGSLASLEDPLWSGAHQHDRCGNFKPPYHQLLARACLHTLHLLALALVARAFKHPDGREIDEKPGSGASKGIGKTGKSGKSGKSGRGGKSFPCTFRRRSKTPCRRRSPSSPCRRSPSHNPRFASRSPSQKQPAPRRLTPAPSAPSATEAVHAKDAELKAKAKEPSFRDFVLKHASNEDSPDFVMNRFQQYIHERLKEELQAIKQTGLFFDLYHPLSRLRRYELRLGTTQLNAATFAQDLRDGRYRELSLRTGKVRRGATCPVAGHLQAPEFAFDPDVGSLVIRSLPPAVSVWDVLDVIQDRPGFCTAAWTSFEGKDLARDFFARFTSAADATAAAVVLMRSAETLLSRPGSEGTGRASVLSPKPGLAALVLPQEMSLPERLLKDLALSEQVIQRLDGLTEVPEEITALVLNAYGTTEFKLDLRVTYLRRVHHFCFYAARWCDDEWFLRDACGIATLRAPAQPECTAGEWSAAHEQRLESFLGSVSFDKPAAAPDYSNEHVVQSLAEEREKAILKVTDEKFKCKLCGKHFRGEDFVRKHLERATAAVGAHPN</sequence>
<dbReference type="SMART" id="SM00248">
    <property type="entry name" value="ANK"/>
    <property type="match status" value="2"/>
</dbReference>
<reference evidence="6" key="1">
    <citation type="submission" date="2021-02" db="EMBL/GenBank/DDBJ databases">
        <authorList>
            <person name="Dougan E. K."/>
            <person name="Rhodes N."/>
            <person name="Thang M."/>
            <person name="Chan C."/>
        </authorList>
    </citation>
    <scope>NUCLEOTIDE SEQUENCE</scope>
</reference>
<dbReference type="OrthoDB" id="342064at2759"/>
<feature type="signal peptide" evidence="3">
    <location>
        <begin position="1"/>
        <end position="19"/>
    </location>
</feature>
<dbReference type="PANTHER" id="PTHR13165">
    <property type="entry name" value="ARSENITE-RESISTANCE PROTEIN 2"/>
    <property type="match status" value="1"/>
</dbReference>
<dbReference type="GO" id="GO:0016604">
    <property type="term" value="C:nuclear body"/>
    <property type="evidence" value="ECO:0007669"/>
    <property type="project" value="TreeGrafter"/>
</dbReference>
<dbReference type="InterPro" id="IPR036770">
    <property type="entry name" value="Ankyrin_rpt-contain_sf"/>
</dbReference>
<dbReference type="SUPFAM" id="SSF54236">
    <property type="entry name" value="Ubiquitin-like"/>
    <property type="match status" value="1"/>
</dbReference>
<dbReference type="CDD" id="cd17039">
    <property type="entry name" value="Ubl_ubiquitin_like"/>
    <property type="match status" value="1"/>
</dbReference>
<evidence type="ECO:0000313" key="6">
    <source>
        <dbReference type="EMBL" id="CAE7688639.1"/>
    </source>
</evidence>
<evidence type="ECO:0000259" key="4">
    <source>
        <dbReference type="PROSITE" id="PS50053"/>
    </source>
</evidence>
<dbReference type="InterPro" id="IPR002110">
    <property type="entry name" value="Ankyrin_rpt"/>
</dbReference>
<dbReference type="InterPro" id="IPR000626">
    <property type="entry name" value="Ubiquitin-like_dom"/>
</dbReference>
<keyword evidence="1" id="KW-0479">Metal-binding</keyword>
<feature type="non-terminal residue" evidence="6">
    <location>
        <position position="840"/>
    </location>
</feature>
<dbReference type="Gene3D" id="3.10.20.90">
    <property type="entry name" value="Phosphatidylinositol 3-kinase Catalytic Subunit, Chain A, domain 1"/>
    <property type="match status" value="1"/>
</dbReference>
<dbReference type="EMBL" id="CAJNJA010034171">
    <property type="protein sequence ID" value="CAE7688639.1"/>
    <property type="molecule type" value="Genomic_DNA"/>
</dbReference>
<keyword evidence="7" id="KW-1185">Reference proteome</keyword>
<name>A0A812WTW3_9DINO</name>
<gene>
    <name evidence="6" type="primary">SRRT</name>
    <name evidence="6" type="ORF">SNEC2469_LOCUS19836</name>
</gene>
<dbReference type="AlphaFoldDB" id="A0A812WTW3"/>
<dbReference type="PANTHER" id="PTHR13165:SF0">
    <property type="entry name" value="SERRATE RNA EFFECTOR MOLECULE HOMOLOG"/>
    <property type="match status" value="1"/>
</dbReference>
<dbReference type="InterPro" id="IPR013087">
    <property type="entry name" value="Znf_C2H2_type"/>
</dbReference>
<feature type="domain" description="C2H2-type" evidence="5">
    <location>
        <begin position="809"/>
        <end position="839"/>
    </location>
</feature>
<dbReference type="Gene3D" id="1.25.40.20">
    <property type="entry name" value="Ankyrin repeat-containing domain"/>
    <property type="match status" value="1"/>
</dbReference>
<keyword evidence="1" id="KW-0862">Zinc</keyword>
<dbReference type="PROSITE" id="PS50157">
    <property type="entry name" value="ZINC_FINGER_C2H2_2"/>
    <property type="match status" value="1"/>
</dbReference>
<dbReference type="InterPro" id="IPR039727">
    <property type="entry name" value="SE/Ars2"/>
</dbReference>
<accession>A0A812WTW3</accession>
<feature type="domain" description="Ubiquitin-like" evidence="4">
    <location>
        <begin position="30"/>
        <end position="91"/>
    </location>
</feature>
<dbReference type="GO" id="GO:0008270">
    <property type="term" value="F:zinc ion binding"/>
    <property type="evidence" value="ECO:0007669"/>
    <property type="project" value="UniProtKB-KW"/>
</dbReference>
<dbReference type="GO" id="GO:0031053">
    <property type="term" value="P:primary miRNA processing"/>
    <property type="evidence" value="ECO:0007669"/>
    <property type="project" value="TreeGrafter"/>
</dbReference>
<evidence type="ECO:0000259" key="5">
    <source>
        <dbReference type="PROSITE" id="PS50157"/>
    </source>
</evidence>
<comment type="caution">
    <text evidence="6">The sequence shown here is derived from an EMBL/GenBank/DDBJ whole genome shotgun (WGS) entry which is preliminary data.</text>
</comment>
<proteinExistence type="predicted"/>
<dbReference type="PROSITE" id="PS50053">
    <property type="entry name" value="UBIQUITIN_2"/>
    <property type="match status" value="1"/>
</dbReference>
<dbReference type="Pfam" id="PF12796">
    <property type="entry name" value="Ank_2"/>
    <property type="match status" value="1"/>
</dbReference>
<feature type="compositionally biased region" description="Low complexity" evidence="2">
    <location>
        <begin position="421"/>
        <end position="437"/>
    </location>
</feature>
<organism evidence="6 7">
    <name type="scientific">Symbiodinium necroappetens</name>
    <dbReference type="NCBI Taxonomy" id="1628268"/>
    <lineage>
        <taxon>Eukaryota</taxon>
        <taxon>Sar</taxon>
        <taxon>Alveolata</taxon>
        <taxon>Dinophyceae</taxon>
        <taxon>Suessiales</taxon>
        <taxon>Symbiodiniaceae</taxon>
        <taxon>Symbiodinium</taxon>
    </lineage>
</organism>
<feature type="compositionally biased region" description="Low complexity" evidence="2">
    <location>
        <begin position="397"/>
        <end position="410"/>
    </location>
</feature>
<feature type="compositionally biased region" description="Basic residues" evidence="2">
    <location>
        <begin position="384"/>
        <end position="396"/>
    </location>
</feature>
<dbReference type="InterPro" id="IPR029071">
    <property type="entry name" value="Ubiquitin-like_domsf"/>
</dbReference>